<dbReference type="SUPFAM" id="SSF52540">
    <property type="entry name" value="P-loop containing nucleoside triphosphate hydrolases"/>
    <property type="match status" value="1"/>
</dbReference>
<dbReference type="Pfam" id="PF00005">
    <property type="entry name" value="ABC_tran"/>
    <property type="match status" value="1"/>
</dbReference>
<dbReference type="EMBL" id="QOVW01000072">
    <property type="protein sequence ID" value="RDB35876.1"/>
    <property type="molecule type" value="Genomic_DNA"/>
</dbReference>
<evidence type="ECO:0000259" key="13">
    <source>
        <dbReference type="PROSITE" id="PS50929"/>
    </source>
</evidence>
<evidence type="ECO:0000256" key="10">
    <source>
        <dbReference type="ARBA" id="ARBA00023180"/>
    </source>
</evidence>
<keyword evidence="10" id="KW-0325">Glycoprotein</keyword>
<dbReference type="Proteomes" id="UP000253934">
    <property type="component" value="Unassembled WGS sequence"/>
</dbReference>
<evidence type="ECO:0000256" key="5">
    <source>
        <dbReference type="ARBA" id="ARBA00022692"/>
    </source>
</evidence>
<dbReference type="Pfam" id="PF00664">
    <property type="entry name" value="ABC_membrane"/>
    <property type="match status" value="1"/>
</dbReference>
<dbReference type="InterPro" id="IPR036640">
    <property type="entry name" value="ABC1_TM_sf"/>
</dbReference>
<dbReference type="InterPro" id="IPR050173">
    <property type="entry name" value="ABC_transporter_C-like"/>
</dbReference>
<evidence type="ECO:0000256" key="7">
    <source>
        <dbReference type="ARBA" id="ARBA00022840"/>
    </source>
</evidence>
<dbReference type="InterPro" id="IPR003439">
    <property type="entry name" value="ABC_transporter-like_ATP-bd"/>
</dbReference>
<evidence type="ECO:0000256" key="9">
    <source>
        <dbReference type="ARBA" id="ARBA00023136"/>
    </source>
</evidence>
<accession>A0A369KXH5</accession>
<dbReference type="GO" id="GO:0005886">
    <property type="term" value="C:plasma membrane"/>
    <property type="evidence" value="ECO:0007669"/>
    <property type="project" value="UniProtKB-SubCell"/>
</dbReference>
<dbReference type="PROSITE" id="PS00211">
    <property type="entry name" value="ABC_TRANSPORTER_1"/>
    <property type="match status" value="1"/>
</dbReference>
<dbReference type="PANTHER" id="PTHR24223">
    <property type="entry name" value="ATP-BINDING CASSETTE SUB-FAMILY C"/>
    <property type="match status" value="1"/>
</dbReference>
<evidence type="ECO:0000256" key="1">
    <source>
        <dbReference type="ARBA" id="ARBA00004651"/>
    </source>
</evidence>
<comment type="caution">
    <text evidence="14">The sequence shown here is derived from an EMBL/GenBank/DDBJ whole genome shotgun (WGS) entry which is preliminary data.</text>
</comment>
<feature type="domain" description="ABC transporter" evidence="12">
    <location>
        <begin position="367"/>
        <end position="608"/>
    </location>
</feature>
<sequence length="608" mass="69340">MNIENETNEDRIFEGKYSKSVYKTIYDSMGSHKLSFIIFILIGFIGRGFLLFNANIIGLWVDNVCYQSNICKNKSNFFSEYTSTEFIYLLLTVSLVGFIFILIFRIGLARLGTHFVSNLYDKTTYNVSRFPISFFDKNPLGRIITRFSSDYAAILRMSGGPLTELLSTLFDIFLFIVLILISSMNFLPIVVICILLNYFIYNVNKIKIRNERRVVSLTRGPALAHFAETAQGAKIIRVYGKDNSFKRRFISKFNTYIKQRNKTNFYVNLFSLQLSILNIVILLLTGLFGMWLVNHGKLSIGSLGVAFTFISMISITIQIFFEWVAVMEEALTGIERMDDYLNSELEKGALINYNYSNKLQKIENGNIEVKNLSIRYNQKSSLVLDNVSFNILNGEKIGIIGKTGSGKTSLINAFYYIYPFEKGVIKINGYEPDIGQNKNKDSKYVQLDMFRNSLSLISQYPYIFSGTLRENLCFNNIIPDHDILDILALVGLKKFLLIGKKCLDLELKEMGIDLSLGEKQLICMARCLLQNNQIVIMDEATSSIDPYSENILVNATKNLLRDKTQIIVAHRLSTIEDCDRVIWLDSGKLVMQGEAISVINAFRNHQQG</sequence>
<name>A0A369KXH5_9BACT</name>
<dbReference type="InterPro" id="IPR003593">
    <property type="entry name" value="AAA+_ATPase"/>
</dbReference>
<comment type="subcellular location">
    <subcellularLocation>
        <location evidence="1">Cell membrane</location>
        <topology evidence="1">Multi-pass membrane protein</topology>
    </subcellularLocation>
</comment>
<keyword evidence="5 11" id="KW-0812">Transmembrane</keyword>
<keyword evidence="8 11" id="KW-1133">Transmembrane helix</keyword>
<feature type="transmembrane region" description="Helical" evidence="11">
    <location>
        <begin position="298"/>
        <end position="321"/>
    </location>
</feature>
<feature type="domain" description="ABC transmembrane type-1" evidence="13">
    <location>
        <begin position="37"/>
        <end position="329"/>
    </location>
</feature>
<feature type="transmembrane region" description="Helical" evidence="11">
    <location>
        <begin position="172"/>
        <end position="200"/>
    </location>
</feature>
<dbReference type="SMART" id="SM00382">
    <property type="entry name" value="AAA"/>
    <property type="match status" value="1"/>
</dbReference>
<keyword evidence="4" id="KW-1003">Cell membrane</keyword>
<dbReference type="GO" id="GO:0016887">
    <property type="term" value="F:ATP hydrolysis activity"/>
    <property type="evidence" value="ECO:0007669"/>
    <property type="project" value="InterPro"/>
</dbReference>
<dbReference type="PANTHER" id="PTHR24223:SF456">
    <property type="entry name" value="MULTIDRUG RESISTANCE-ASSOCIATED PROTEIN LETHAL(2)03659"/>
    <property type="match status" value="1"/>
</dbReference>
<evidence type="ECO:0000256" key="11">
    <source>
        <dbReference type="SAM" id="Phobius"/>
    </source>
</evidence>
<evidence type="ECO:0000256" key="6">
    <source>
        <dbReference type="ARBA" id="ARBA00022741"/>
    </source>
</evidence>
<proteinExistence type="inferred from homology"/>
<evidence type="ECO:0000256" key="8">
    <source>
        <dbReference type="ARBA" id="ARBA00022989"/>
    </source>
</evidence>
<dbReference type="PROSITE" id="PS50893">
    <property type="entry name" value="ABC_TRANSPORTER_2"/>
    <property type="match status" value="1"/>
</dbReference>
<evidence type="ECO:0000313" key="15">
    <source>
        <dbReference type="Proteomes" id="UP000253934"/>
    </source>
</evidence>
<feature type="transmembrane region" description="Helical" evidence="11">
    <location>
        <begin position="36"/>
        <end position="65"/>
    </location>
</feature>
<dbReference type="GO" id="GO:0005524">
    <property type="term" value="F:ATP binding"/>
    <property type="evidence" value="ECO:0007669"/>
    <property type="project" value="UniProtKB-KW"/>
</dbReference>
<dbReference type="SUPFAM" id="SSF90123">
    <property type="entry name" value="ABC transporter transmembrane region"/>
    <property type="match status" value="1"/>
</dbReference>
<dbReference type="PROSITE" id="PS50929">
    <property type="entry name" value="ABC_TM1F"/>
    <property type="match status" value="1"/>
</dbReference>
<keyword evidence="15" id="KW-1185">Reference proteome</keyword>
<feature type="transmembrane region" description="Helical" evidence="11">
    <location>
        <begin position="86"/>
        <end position="108"/>
    </location>
</feature>
<feature type="transmembrane region" description="Helical" evidence="11">
    <location>
        <begin position="265"/>
        <end position="292"/>
    </location>
</feature>
<dbReference type="GO" id="GO:0140359">
    <property type="term" value="F:ABC-type transporter activity"/>
    <property type="evidence" value="ECO:0007669"/>
    <property type="project" value="InterPro"/>
</dbReference>
<protein>
    <submittedName>
        <fullName evidence="14">ABC transporter ATP-binding protein</fullName>
    </submittedName>
</protein>
<organism evidence="14 15">
    <name type="scientific">Spirobacillus cienkowskii</name>
    <dbReference type="NCBI Taxonomy" id="495820"/>
    <lineage>
        <taxon>Bacteria</taxon>
        <taxon>Pseudomonadati</taxon>
        <taxon>Bdellovibrionota</taxon>
        <taxon>Oligoflexia</taxon>
        <taxon>Silvanigrellales</taxon>
        <taxon>Spirobacillus</taxon>
    </lineage>
</organism>
<dbReference type="InterPro" id="IPR027417">
    <property type="entry name" value="P-loop_NTPase"/>
</dbReference>
<evidence type="ECO:0000313" key="14">
    <source>
        <dbReference type="EMBL" id="RDB35876.1"/>
    </source>
</evidence>
<keyword evidence="6" id="KW-0547">Nucleotide-binding</keyword>
<keyword evidence="9 11" id="KW-0472">Membrane</keyword>
<dbReference type="Gene3D" id="1.20.1560.10">
    <property type="entry name" value="ABC transporter type 1, transmembrane domain"/>
    <property type="match status" value="1"/>
</dbReference>
<dbReference type="FunFam" id="3.40.50.300:FF:002145">
    <property type="entry name" value="ABC transporter (MsbA subfamily)"/>
    <property type="match status" value="1"/>
</dbReference>
<keyword evidence="3" id="KW-0813">Transport</keyword>
<dbReference type="InterPro" id="IPR011527">
    <property type="entry name" value="ABC1_TM_dom"/>
</dbReference>
<keyword evidence="7 14" id="KW-0067">ATP-binding</keyword>
<evidence type="ECO:0000256" key="4">
    <source>
        <dbReference type="ARBA" id="ARBA00022475"/>
    </source>
</evidence>
<dbReference type="AlphaFoldDB" id="A0A369KXH5"/>
<comment type="similarity">
    <text evidence="2">Belongs to the ABC transporter superfamily. ABCC family. Conjugate transporter (TC 3.A.1.208) subfamily.</text>
</comment>
<gene>
    <name evidence="14" type="ORF">DCC88_07855</name>
</gene>
<dbReference type="InterPro" id="IPR017871">
    <property type="entry name" value="ABC_transporter-like_CS"/>
</dbReference>
<evidence type="ECO:0000256" key="3">
    <source>
        <dbReference type="ARBA" id="ARBA00022448"/>
    </source>
</evidence>
<dbReference type="Gene3D" id="3.40.50.300">
    <property type="entry name" value="P-loop containing nucleotide triphosphate hydrolases"/>
    <property type="match status" value="1"/>
</dbReference>
<evidence type="ECO:0000259" key="12">
    <source>
        <dbReference type="PROSITE" id="PS50893"/>
    </source>
</evidence>
<reference evidence="14" key="1">
    <citation type="submission" date="2018-04" db="EMBL/GenBank/DDBJ databases">
        <title>Draft genome sequence of the Candidatus Spirobacillus cienkowskii, a pathogen of freshwater Daphnia species, reconstructed from hemolymph metagenomic reads.</title>
        <authorList>
            <person name="Bresciani L."/>
            <person name="Lemos L.N."/>
            <person name="Wale N."/>
            <person name="Lin J.Y."/>
            <person name="Fernandes G.R."/>
            <person name="Duffy M.A."/>
            <person name="Rodrigues J.M."/>
        </authorList>
    </citation>
    <scope>NUCLEOTIDE SEQUENCE [LARGE SCALE GENOMIC DNA]</scope>
    <source>
        <strain evidence="14">Binning01</strain>
    </source>
</reference>
<evidence type="ECO:0000256" key="2">
    <source>
        <dbReference type="ARBA" id="ARBA00009726"/>
    </source>
</evidence>